<feature type="non-terminal residue" evidence="4">
    <location>
        <position position="130"/>
    </location>
</feature>
<evidence type="ECO:0000313" key="4">
    <source>
        <dbReference type="EMBL" id="KAI7744728.1"/>
    </source>
</evidence>
<accession>A0AAD5CMN2</accession>
<gene>
    <name evidence="4" type="ORF">M8C21_018590</name>
</gene>
<evidence type="ECO:0000256" key="1">
    <source>
        <dbReference type="ARBA" id="ARBA00022801"/>
    </source>
</evidence>
<proteinExistence type="predicted"/>
<sequence length="130" mass="14681">QYWKSKIEKHDGKVANHIIATPEQSTAIMDLIESRWEELVGDMPVKVCYPAIEGQFESPGLQNVTKLIDVGRPQIAGRAIEVAELRFAKDGWPEYYDGKSGRYIGKHSNRLASIKHGLLRLVCRKGCMIE</sequence>
<keyword evidence="5" id="KW-1185">Reference proteome</keyword>
<dbReference type="EMBL" id="JAMZMK010007449">
    <property type="protein sequence ID" value="KAI7744728.1"/>
    <property type="molecule type" value="Genomic_DNA"/>
</dbReference>
<evidence type="ECO:0000256" key="2">
    <source>
        <dbReference type="ARBA" id="ARBA00023277"/>
    </source>
</evidence>
<dbReference type="GO" id="GO:0004575">
    <property type="term" value="F:sucrose alpha-glucosidase activity"/>
    <property type="evidence" value="ECO:0007669"/>
    <property type="project" value="TreeGrafter"/>
</dbReference>
<protein>
    <submittedName>
        <fullName evidence="4">Uncharacterized protein</fullName>
    </submittedName>
</protein>
<keyword evidence="1" id="KW-0378">Hydrolase</keyword>
<dbReference type="GO" id="GO:0033926">
    <property type="term" value="F:endo-alpha-N-acetylgalactosaminidase activity"/>
    <property type="evidence" value="ECO:0007669"/>
    <property type="project" value="InterPro"/>
</dbReference>
<evidence type="ECO:0000313" key="5">
    <source>
        <dbReference type="Proteomes" id="UP001206925"/>
    </source>
</evidence>
<comment type="caution">
    <text evidence="4">The sequence shown here is derived from an EMBL/GenBank/DDBJ whole genome shotgun (WGS) entry which is preliminary data.</text>
</comment>
<dbReference type="PANTHER" id="PTHR31916">
    <property type="match status" value="1"/>
</dbReference>
<organism evidence="4 5">
    <name type="scientific">Ambrosia artemisiifolia</name>
    <name type="common">Common ragweed</name>
    <dbReference type="NCBI Taxonomy" id="4212"/>
    <lineage>
        <taxon>Eukaryota</taxon>
        <taxon>Viridiplantae</taxon>
        <taxon>Streptophyta</taxon>
        <taxon>Embryophyta</taxon>
        <taxon>Tracheophyta</taxon>
        <taxon>Spermatophyta</taxon>
        <taxon>Magnoliopsida</taxon>
        <taxon>eudicotyledons</taxon>
        <taxon>Gunneridae</taxon>
        <taxon>Pentapetalae</taxon>
        <taxon>asterids</taxon>
        <taxon>campanulids</taxon>
        <taxon>Asterales</taxon>
        <taxon>Asteraceae</taxon>
        <taxon>Asteroideae</taxon>
        <taxon>Heliantheae alliance</taxon>
        <taxon>Heliantheae</taxon>
        <taxon>Ambrosia</taxon>
    </lineage>
</organism>
<feature type="non-terminal residue" evidence="4">
    <location>
        <position position="1"/>
    </location>
</feature>
<dbReference type="AlphaFoldDB" id="A0AAD5CMN2"/>
<dbReference type="Pfam" id="PF12899">
    <property type="entry name" value="Glyco_hydro_100"/>
    <property type="match status" value="2"/>
</dbReference>
<dbReference type="GO" id="GO:0005987">
    <property type="term" value="P:sucrose catabolic process"/>
    <property type="evidence" value="ECO:0007669"/>
    <property type="project" value="TreeGrafter"/>
</dbReference>
<dbReference type="InterPro" id="IPR024746">
    <property type="entry name" value="Glyco_hydro_100"/>
</dbReference>
<reference evidence="4" key="1">
    <citation type="submission" date="2022-06" db="EMBL/GenBank/DDBJ databases">
        <title>Uncovering the hologenomic basis of an extraordinary plant invasion.</title>
        <authorList>
            <person name="Bieker V.C."/>
            <person name="Martin M.D."/>
            <person name="Gilbert T."/>
            <person name="Hodgins K."/>
            <person name="Battlay P."/>
            <person name="Petersen B."/>
            <person name="Wilson J."/>
        </authorList>
    </citation>
    <scope>NUCLEOTIDE SEQUENCE</scope>
    <source>
        <strain evidence="4">AA19_3_7</strain>
        <tissue evidence="4">Leaf</tissue>
    </source>
</reference>
<keyword evidence="2" id="KW-0119">Carbohydrate metabolism</keyword>
<dbReference type="PANTHER" id="PTHR31916:SF59">
    <property type="entry name" value="CYTOSOLIC INVERTASE 1"/>
    <property type="match status" value="1"/>
</dbReference>
<name>A0AAD5CMN2_AMBAR</name>
<evidence type="ECO:0000256" key="3">
    <source>
        <dbReference type="ARBA" id="ARBA00023295"/>
    </source>
</evidence>
<dbReference type="Proteomes" id="UP001206925">
    <property type="component" value="Unassembled WGS sequence"/>
</dbReference>
<keyword evidence="3" id="KW-0326">Glycosidase</keyword>